<dbReference type="EMBL" id="JAVEPI010000002">
    <property type="protein sequence ID" value="KAK1443631.1"/>
    <property type="molecule type" value="Genomic_DNA"/>
</dbReference>
<dbReference type="Proteomes" id="UP001230268">
    <property type="component" value="Unassembled WGS sequence"/>
</dbReference>
<evidence type="ECO:0000313" key="2">
    <source>
        <dbReference type="Proteomes" id="UP001230268"/>
    </source>
</evidence>
<evidence type="ECO:0000313" key="1">
    <source>
        <dbReference type="EMBL" id="KAK1443631.1"/>
    </source>
</evidence>
<name>A0AAD8LQS3_BABGI</name>
<keyword evidence="2" id="KW-1185">Reference proteome</keyword>
<dbReference type="AlphaFoldDB" id="A0AAD8LQS3"/>
<organism evidence="1 2">
    <name type="scientific">Babesia gibsoni</name>
    <dbReference type="NCBI Taxonomy" id="33632"/>
    <lineage>
        <taxon>Eukaryota</taxon>
        <taxon>Sar</taxon>
        <taxon>Alveolata</taxon>
        <taxon>Apicomplexa</taxon>
        <taxon>Aconoidasida</taxon>
        <taxon>Piroplasmida</taxon>
        <taxon>Babesiidae</taxon>
        <taxon>Babesia</taxon>
    </lineage>
</organism>
<accession>A0AAD8LQS3</accession>
<protein>
    <submittedName>
        <fullName evidence="1">Uncharacterized protein</fullName>
    </submittedName>
</protein>
<gene>
    <name evidence="1" type="ORF">BgAZ_205070</name>
</gene>
<comment type="caution">
    <text evidence="1">The sequence shown here is derived from an EMBL/GenBank/DDBJ whole genome shotgun (WGS) entry which is preliminary data.</text>
</comment>
<proteinExistence type="predicted"/>
<reference evidence="1" key="1">
    <citation type="submission" date="2023-08" db="EMBL/GenBank/DDBJ databases">
        <title>Draft sequence of the Babesia gibsoni genome.</title>
        <authorList>
            <person name="Yamagishi J.Y."/>
            <person name="Xuan X.X."/>
        </authorList>
    </citation>
    <scope>NUCLEOTIDE SEQUENCE</scope>
    <source>
        <strain evidence="1">Azabu</strain>
    </source>
</reference>
<sequence>MTLLHDARMARKSGTFDFGATSHTTNTGTASEQLDNIYFRERDAPKDGNNELIESAIYELNQLDDSLDELFKDAYVDFETHQQIHKFRLRVSRRISAFGSILRKLLKYTENTTAANKLKLQSLHRLYLDHLMRDDTENLIEEDDVRSDAEGESVIVMKLKATRNMMLNQINQMSATELSMLKSSNYIVNQNKTLAGNFTRKNKQTVSVLKKRFGSASQLFKSVRRRFVNRI</sequence>